<gene>
    <name evidence="1" type="ORF">QFC21_003428</name>
</gene>
<evidence type="ECO:0000313" key="1">
    <source>
        <dbReference type="EMBL" id="KAJ9101209.1"/>
    </source>
</evidence>
<keyword evidence="2" id="KW-1185">Reference proteome</keyword>
<reference evidence="1" key="1">
    <citation type="submission" date="2023-04" db="EMBL/GenBank/DDBJ databases">
        <title>Draft Genome sequencing of Naganishia species isolated from polar environments using Oxford Nanopore Technology.</title>
        <authorList>
            <person name="Leo P."/>
            <person name="Venkateswaran K."/>
        </authorList>
    </citation>
    <scope>NUCLEOTIDE SEQUENCE</scope>
    <source>
        <strain evidence="1">MNA-CCFEE 5423</strain>
    </source>
</reference>
<name>A0ACC2VQB3_9TREE</name>
<comment type="caution">
    <text evidence="1">The sequence shown here is derived from an EMBL/GenBank/DDBJ whole genome shotgun (WGS) entry which is preliminary data.</text>
</comment>
<accession>A0ACC2VQB3</accession>
<dbReference type="Proteomes" id="UP001227268">
    <property type="component" value="Unassembled WGS sequence"/>
</dbReference>
<evidence type="ECO:0000313" key="2">
    <source>
        <dbReference type="Proteomes" id="UP001227268"/>
    </source>
</evidence>
<sequence length="753" mass="84183">MFSRMINKATGNTGGGGNTSPTTDAPPTPSKSSQTSQIRTTNGGGSSAATTPSKIPLPSASRSGAQVQHGPVVPAKENRHSQYASDDAHVPSSRALRQAASEPSSRLTQPQPAQVQQSHQAIRSPVPSVINNAHSGTKSHTAAPPALDDIHMMTVNPSNISPTLLQQLALHDTAAAATGSTSQNVVPVPPIAQQRVQVPHQHIQKEDQQSSRDRDIKMQTANRGYLPPATSSHAQAQRQQAYPPHQQQQQQHAQVATQHVQQQQQQQQQQTQQQAGPPALSSWEKQILNDPDVKRKATLAQLFDFLGYLNARKGRLQTFKADTTARNLSPEEYTKEFRSYAGRERVVLRKRRTKLKVDQFRIIAQVGQGGYGSVYLARRVDTGQVCALKKMKKATLAKMDEVKHVLVERDILTATKTPWLVRLLYAFQDRDHVYLAMEYVPGGDFRTLLNNSGVLKEEHAKFYSAEMFMGVNELHKLGYIHRDLKPENFLVDASGHVKLTDFGLATGALNPQKIESMKHKLDQVKDENLVFRSTLERRTIYKSIRMAEPRYADSVVGSPDYMPPEVLRGKTYTYSADYWSLGCILFEFLCGFPPFSGSTPEETWANLKNWQRVLRRPVYDKPEDLIFNLTDQAWDAVIRLIAHPRDRVSNIQDVQAMPFYQGLQFNNLRQTAAPFVPMLDSELDVGYFDSFNSPEDMAKYAEVFKKQQDVDAVAERGIGERSAWVGFTFGRNVNLPPPPPQRKREGDTLSTMF</sequence>
<organism evidence="1 2">
    <name type="scientific">Naganishia friedmannii</name>
    <dbReference type="NCBI Taxonomy" id="89922"/>
    <lineage>
        <taxon>Eukaryota</taxon>
        <taxon>Fungi</taxon>
        <taxon>Dikarya</taxon>
        <taxon>Basidiomycota</taxon>
        <taxon>Agaricomycotina</taxon>
        <taxon>Tremellomycetes</taxon>
        <taxon>Filobasidiales</taxon>
        <taxon>Filobasidiaceae</taxon>
        <taxon>Naganishia</taxon>
    </lineage>
</organism>
<dbReference type="EMBL" id="JASBWT010000010">
    <property type="protein sequence ID" value="KAJ9101209.1"/>
    <property type="molecule type" value="Genomic_DNA"/>
</dbReference>
<protein>
    <submittedName>
        <fullName evidence="1">Uncharacterized protein</fullName>
    </submittedName>
</protein>
<proteinExistence type="predicted"/>